<dbReference type="Pfam" id="PF13672">
    <property type="entry name" value="PP2C_2"/>
    <property type="match status" value="1"/>
</dbReference>
<dbReference type="GO" id="GO:0004722">
    <property type="term" value="F:protein serine/threonine phosphatase activity"/>
    <property type="evidence" value="ECO:0007669"/>
    <property type="project" value="UniProtKB-EC"/>
</dbReference>
<proteinExistence type="predicted"/>
<dbReference type="CDD" id="cd00143">
    <property type="entry name" value="PP2Cc"/>
    <property type="match status" value="1"/>
</dbReference>
<keyword evidence="2" id="KW-0378">Hydrolase</keyword>
<evidence type="ECO:0000313" key="3">
    <source>
        <dbReference type="Proteomes" id="UP000049127"/>
    </source>
</evidence>
<dbReference type="RefSeq" id="WP_055336637.1">
    <property type="nucleotide sequence ID" value="NZ_CDNF01000025.1"/>
</dbReference>
<dbReference type="Gene3D" id="3.60.40.10">
    <property type="entry name" value="PPM-type phosphatase domain"/>
    <property type="match status" value="1"/>
</dbReference>
<dbReference type="SMART" id="SM00331">
    <property type="entry name" value="PP2C_SIG"/>
    <property type="match status" value="1"/>
</dbReference>
<dbReference type="EC" id="3.1.3.16" evidence="2"/>
<dbReference type="EMBL" id="CEKZ01000014">
    <property type="protein sequence ID" value="CEQ04705.1"/>
    <property type="molecule type" value="Genomic_DNA"/>
</dbReference>
<evidence type="ECO:0000259" key="1">
    <source>
        <dbReference type="PROSITE" id="PS51746"/>
    </source>
</evidence>
<organism evidence="2 3">
    <name type="scientific">Paraclostridium sordellii</name>
    <name type="common">Clostridium sordellii</name>
    <dbReference type="NCBI Taxonomy" id="1505"/>
    <lineage>
        <taxon>Bacteria</taxon>
        <taxon>Bacillati</taxon>
        <taxon>Bacillota</taxon>
        <taxon>Clostridia</taxon>
        <taxon>Peptostreptococcales</taxon>
        <taxon>Peptostreptococcaceae</taxon>
        <taxon>Paraclostridium</taxon>
    </lineage>
</organism>
<protein>
    <submittedName>
        <fullName evidence="2">Phosphatase</fullName>
        <ecNumber evidence="2">3.1.3.16</ecNumber>
    </submittedName>
</protein>
<dbReference type="PROSITE" id="PS51746">
    <property type="entry name" value="PPM_2"/>
    <property type="match status" value="1"/>
</dbReference>
<gene>
    <name evidence="2" type="primary">stp</name>
    <name evidence="2" type="ORF">R28058_24231</name>
</gene>
<dbReference type="OrthoDB" id="9801841at2"/>
<dbReference type="InterPro" id="IPR015655">
    <property type="entry name" value="PP2C"/>
</dbReference>
<dbReference type="SUPFAM" id="SSF81606">
    <property type="entry name" value="PP2C-like"/>
    <property type="match status" value="1"/>
</dbReference>
<dbReference type="NCBIfam" id="NF033484">
    <property type="entry name" value="Stp1_PP2C_phos"/>
    <property type="match status" value="1"/>
</dbReference>
<dbReference type="SMART" id="SM00332">
    <property type="entry name" value="PP2Cc"/>
    <property type="match status" value="1"/>
</dbReference>
<dbReference type="InterPro" id="IPR036457">
    <property type="entry name" value="PPM-type-like_dom_sf"/>
</dbReference>
<dbReference type="AlphaFoldDB" id="A0A0C7IKZ5"/>
<name>A0A0C7IKZ5_PARSO</name>
<reference evidence="2 3" key="1">
    <citation type="submission" date="2015-01" db="EMBL/GenBank/DDBJ databases">
        <authorList>
            <person name="Aslett A.Martin."/>
            <person name="De Silva Nishadi"/>
        </authorList>
    </citation>
    <scope>NUCLEOTIDE SEQUENCE [LARGE SCALE GENOMIC DNA]</scope>
    <source>
        <strain evidence="2 3">R28058</strain>
    </source>
</reference>
<dbReference type="InterPro" id="IPR001932">
    <property type="entry name" value="PPM-type_phosphatase-like_dom"/>
</dbReference>
<accession>A0A0C7IKZ5</accession>
<sequence length="249" mass="27666">MIYSCVSHIGKIRKNNEDFCKGEIISTDSGEIGIFAIADGMGGHNKGEVASELAVENIVRFLKNNLVQNENVKINYIDDILKQAYNNVNSIIYKQAKEDEGCSGMGTTLTAVIIYKNKAYIANVGDSRCYLLQNSEFKKITRDHSLVEELVASHAITEEEAKTHPKRNVITRALGTEKLIIVDIYKNDIFKGDKILLATDGLTSFVEKEDIEKIISSDDSLEEITDSLINKANEVAGKDNVSVILIKYE</sequence>
<feature type="domain" description="PPM-type phosphatase" evidence="1">
    <location>
        <begin position="2"/>
        <end position="248"/>
    </location>
</feature>
<dbReference type="PANTHER" id="PTHR47992">
    <property type="entry name" value="PROTEIN PHOSPHATASE"/>
    <property type="match status" value="1"/>
</dbReference>
<evidence type="ECO:0000313" key="2">
    <source>
        <dbReference type="EMBL" id="CEQ04705.1"/>
    </source>
</evidence>
<dbReference type="Proteomes" id="UP000049127">
    <property type="component" value="Unassembled WGS sequence"/>
</dbReference>